<evidence type="ECO:0000313" key="2">
    <source>
        <dbReference type="EMBL" id="APG62080.1"/>
    </source>
</evidence>
<dbReference type="RefSeq" id="WP_072558729.1">
    <property type="nucleotide sequence ID" value="NZ_CP018154.1"/>
</dbReference>
<feature type="transmembrane region" description="Helical" evidence="1">
    <location>
        <begin position="69"/>
        <end position="87"/>
    </location>
</feature>
<proteinExistence type="predicted"/>
<accession>A0A1L3JAB8</accession>
<keyword evidence="1" id="KW-0472">Membrane</keyword>
<evidence type="ECO:0000256" key="1">
    <source>
        <dbReference type="SAM" id="Phobius"/>
    </source>
</evidence>
<dbReference type="KEGG" id="sphl:LPB140_03800"/>
<protein>
    <submittedName>
        <fullName evidence="2">Uncharacterized protein</fullName>
    </submittedName>
</protein>
<organism evidence="2 3">
    <name type="scientific">Sphingorhabdus lutea</name>
    <dbReference type="NCBI Taxonomy" id="1913578"/>
    <lineage>
        <taxon>Bacteria</taxon>
        <taxon>Pseudomonadati</taxon>
        <taxon>Pseudomonadota</taxon>
        <taxon>Alphaproteobacteria</taxon>
        <taxon>Sphingomonadales</taxon>
        <taxon>Sphingomonadaceae</taxon>
        <taxon>Sphingorhabdus</taxon>
    </lineage>
</organism>
<dbReference type="AlphaFoldDB" id="A0A1L3JAB8"/>
<evidence type="ECO:0000313" key="3">
    <source>
        <dbReference type="Proteomes" id="UP000242561"/>
    </source>
</evidence>
<sequence>MTFAQIIIFLCGISNFWAHKAVMETDHPFVRDSKEYFGKYMGKWGSLSIEFMLLLAAFIGAAYFGIYAIIIYVIYSGFNLISAWVLLTGRI</sequence>
<dbReference type="EMBL" id="CP018154">
    <property type="protein sequence ID" value="APG62080.1"/>
    <property type="molecule type" value="Genomic_DNA"/>
</dbReference>
<reference evidence="2 3" key="1">
    <citation type="submission" date="2016-11" db="EMBL/GenBank/DDBJ databases">
        <title>Sphingorhabdus sp. LPB0140, isolated from marine environment.</title>
        <authorList>
            <person name="Kim E."/>
            <person name="Yi H."/>
        </authorList>
    </citation>
    <scope>NUCLEOTIDE SEQUENCE [LARGE SCALE GENOMIC DNA]</scope>
    <source>
        <strain evidence="2 3">LPB0140</strain>
    </source>
</reference>
<feature type="transmembrane region" description="Helical" evidence="1">
    <location>
        <begin position="44"/>
        <end position="63"/>
    </location>
</feature>
<keyword evidence="1" id="KW-1133">Transmembrane helix</keyword>
<gene>
    <name evidence="2" type="ORF">LPB140_03800</name>
</gene>
<dbReference type="Proteomes" id="UP000242561">
    <property type="component" value="Chromosome"/>
</dbReference>
<keyword evidence="1" id="KW-0812">Transmembrane</keyword>
<dbReference type="OrthoDB" id="7391761at2"/>
<name>A0A1L3JAB8_9SPHN</name>
<keyword evidence="3" id="KW-1185">Reference proteome</keyword>
<dbReference type="STRING" id="1913578.LPB140_03800"/>